<reference evidence="3" key="1">
    <citation type="submission" date="2017-02" db="EMBL/GenBank/DDBJ databases">
        <authorList>
            <person name="Varghese N."/>
            <person name="Submissions S."/>
        </authorList>
    </citation>
    <scope>NUCLEOTIDE SEQUENCE [LARGE SCALE GENOMIC DNA]</scope>
    <source>
        <strain evidence="3">DSM 16521</strain>
    </source>
</reference>
<evidence type="ECO:0000259" key="1">
    <source>
        <dbReference type="Pfam" id="PF12225"/>
    </source>
</evidence>
<dbReference type="Pfam" id="PF12225">
    <property type="entry name" value="DUF5981"/>
    <property type="match status" value="1"/>
</dbReference>
<protein>
    <submittedName>
        <fullName evidence="2">Methylene-tetrahydrofolate reductase C terminal</fullName>
    </submittedName>
</protein>
<proteinExistence type="predicted"/>
<evidence type="ECO:0000313" key="2">
    <source>
        <dbReference type="EMBL" id="SKA06430.1"/>
    </source>
</evidence>
<gene>
    <name evidence="2" type="ORF">SAMN02745885_01773</name>
</gene>
<dbReference type="Proteomes" id="UP000189933">
    <property type="component" value="Unassembled WGS sequence"/>
</dbReference>
<dbReference type="InterPro" id="IPR022026">
    <property type="entry name" value="DUF5981"/>
</dbReference>
<accession>A0A1T4QRR9</accession>
<dbReference type="RefSeq" id="WP_078665815.1">
    <property type="nucleotide sequence ID" value="NZ_FUXM01000021.1"/>
</dbReference>
<evidence type="ECO:0000313" key="3">
    <source>
        <dbReference type="Proteomes" id="UP000189933"/>
    </source>
</evidence>
<dbReference type="EMBL" id="FUXM01000021">
    <property type="protein sequence ID" value="SKA06430.1"/>
    <property type="molecule type" value="Genomic_DNA"/>
</dbReference>
<name>A0A1T4QRR9_9FIRM</name>
<dbReference type="AlphaFoldDB" id="A0A1T4QRR9"/>
<keyword evidence="3" id="KW-1185">Reference proteome</keyword>
<organism evidence="2 3">
    <name type="scientific">Carboxydocella sporoproducens DSM 16521</name>
    <dbReference type="NCBI Taxonomy" id="1121270"/>
    <lineage>
        <taxon>Bacteria</taxon>
        <taxon>Bacillati</taxon>
        <taxon>Bacillota</taxon>
        <taxon>Clostridia</taxon>
        <taxon>Eubacteriales</taxon>
        <taxon>Clostridiales Family XVI. Incertae Sedis</taxon>
        <taxon>Carboxydocella</taxon>
    </lineage>
</organism>
<dbReference type="PANTHER" id="PTHR38755">
    <property type="entry name" value="5,10-METHYLENETETRAHYDROFOLATE REDUCTASE"/>
    <property type="match status" value="1"/>
</dbReference>
<dbReference type="OrthoDB" id="9803687at2"/>
<sequence>MIVADRKPLEEILQSVSNYKKILLLGCRGCVTVCLAGGEKEVGILAEQLRLARQENGQPLEVLEATVERQCDYEFIDQVREMVPEVEAILSTACGVGVQGVAERFPAVRVHPALNTKFMGINLKVGEWAERCLGCGNCVLSITGGVCPIARCSKNLLNGPCGGSQNGKCEISKDIDCGWQLIHDRLQRLGLVERLLEIQPPKDWTTARDGGPRKLVREELYLESGE</sequence>
<dbReference type="PANTHER" id="PTHR38755:SF1">
    <property type="entry name" value="METHYLENE-TETRAHYDROFOLATE REDUCTASE C-TERMINAL DOMAIN-CONTAINING PROTEIN"/>
    <property type="match status" value="1"/>
</dbReference>
<feature type="domain" description="Methylene-tetrahydrofolate reductase C-terminal-like" evidence="1">
    <location>
        <begin position="112"/>
        <end position="204"/>
    </location>
</feature>